<evidence type="ECO:0000256" key="2">
    <source>
        <dbReference type="SAM" id="Phobius"/>
    </source>
</evidence>
<feature type="transmembrane region" description="Helical" evidence="2">
    <location>
        <begin position="6"/>
        <end position="25"/>
    </location>
</feature>
<protein>
    <submittedName>
        <fullName evidence="3">Uncharacterized protein</fullName>
    </submittedName>
</protein>
<evidence type="ECO:0000313" key="4">
    <source>
        <dbReference type="Proteomes" id="UP000037712"/>
    </source>
</evidence>
<feature type="region of interest" description="Disordered" evidence="1">
    <location>
        <begin position="39"/>
        <end position="64"/>
    </location>
</feature>
<dbReference type="RefSeq" id="WP_054371391.1">
    <property type="nucleotide sequence ID" value="NZ_AZYO01000004.1"/>
</dbReference>
<gene>
    <name evidence="3" type="ORF">Z051_03515</name>
</gene>
<reference evidence="4" key="2">
    <citation type="submission" date="2015-01" db="EMBL/GenBank/DDBJ databases">
        <title>Draft genome sequence of potential hydrocarbon metabolising strain of Rhodococcus rhodochrous.</title>
        <authorList>
            <person name="Aggarwal R.K."/>
            <person name="Dawar C."/>
        </authorList>
    </citation>
    <scope>NUCLEOTIDE SEQUENCE [LARGE SCALE GENOMIC DNA]</scope>
    <source>
        <strain evidence="4">KG-21</strain>
    </source>
</reference>
<evidence type="ECO:0000256" key="1">
    <source>
        <dbReference type="SAM" id="MobiDB-lite"/>
    </source>
</evidence>
<dbReference type="EMBL" id="AZYO01000004">
    <property type="protein sequence ID" value="KOS57562.1"/>
    <property type="molecule type" value="Genomic_DNA"/>
</dbReference>
<keyword evidence="2" id="KW-0812">Transmembrane</keyword>
<organism evidence="3 4">
    <name type="scientific">Rhodococcus rhodochrous KG-21</name>
    <dbReference type="NCBI Taxonomy" id="1441923"/>
    <lineage>
        <taxon>Bacteria</taxon>
        <taxon>Bacillati</taxon>
        <taxon>Actinomycetota</taxon>
        <taxon>Actinomycetes</taxon>
        <taxon>Mycobacteriales</taxon>
        <taxon>Nocardiaceae</taxon>
        <taxon>Rhodococcus</taxon>
    </lineage>
</organism>
<accession>A0A0M8PQN5</accession>
<reference evidence="3 4" key="1">
    <citation type="journal article" date="2015" name="Genome Announc.">
        <title>Draft Genome Sequence of Rhodococcus rhodochrous Strain KG-21, a Soil Isolate from Oil Fields of Krishna-Godavari Basin, India.</title>
        <authorList>
            <person name="Dawar C."/>
            <person name="Aggarwal R.K."/>
        </authorList>
    </citation>
    <scope>NUCLEOTIDE SEQUENCE [LARGE SCALE GENOMIC DNA]</scope>
    <source>
        <strain evidence="3 4">KG-21</strain>
    </source>
</reference>
<dbReference type="Proteomes" id="UP000037712">
    <property type="component" value="Unassembled WGS sequence"/>
</dbReference>
<comment type="caution">
    <text evidence="3">The sequence shown here is derived from an EMBL/GenBank/DDBJ whole genome shotgun (WGS) entry which is preliminary data.</text>
</comment>
<keyword evidence="2" id="KW-0472">Membrane</keyword>
<sequence length="200" mass="21752">MTLPKSVLIGILAGVPIALAAFFLLGRDDTADVQTAAPTMSPHEITPPFSPPETTLPDTDSDELDRSDSIFSAESIALQGLIVAFTWYPATDTNANDALVRARPWLTRSLAERMLVDARTERGPSVQWGQWATEGAKIIADVNLNCSGCPPDSSTAIRRVATIRQTAVTAARSESVDPELTLWVTLTKNADQWLIDEIRY</sequence>
<proteinExistence type="predicted"/>
<evidence type="ECO:0000313" key="3">
    <source>
        <dbReference type="EMBL" id="KOS57562.1"/>
    </source>
</evidence>
<keyword evidence="2" id="KW-1133">Transmembrane helix</keyword>
<name>A0A0M8PQN5_RHORH</name>
<dbReference type="PATRIC" id="fig|1441923.3.peg.765"/>
<dbReference type="AlphaFoldDB" id="A0A0M8PQN5"/>